<name>A0AAW5EW67_NOVHA</name>
<feature type="region of interest" description="Disordered" evidence="1">
    <location>
        <begin position="1"/>
        <end position="22"/>
    </location>
</feature>
<feature type="non-terminal residue" evidence="2">
    <location>
        <position position="1"/>
    </location>
</feature>
<dbReference type="AlphaFoldDB" id="A0AAW5EW67"/>
<organism evidence="2 3">
    <name type="scientific">Novacetimonas hansenii</name>
    <name type="common">Komagataeibacter hansenii</name>
    <dbReference type="NCBI Taxonomy" id="436"/>
    <lineage>
        <taxon>Bacteria</taxon>
        <taxon>Pseudomonadati</taxon>
        <taxon>Pseudomonadota</taxon>
        <taxon>Alphaproteobacteria</taxon>
        <taxon>Acetobacterales</taxon>
        <taxon>Acetobacteraceae</taxon>
        <taxon>Novacetimonas</taxon>
    </lineage>
</organism>
<proteinExistence type="predicted"/>
<reference evidence="2" key="2">
    <citation type="submission" date="2022-03" db="EMBL/GenBank/DDBJ databases">
        <authorList>
            <person name="Ryngajllo M."/>
            <person name="Jacek P."/>
            <person name="Kubiak K."/>
        </authorList>
    </citation>
    <scope>NUCLEOTIDE SEQUENCE</scope>
    <source>
        <strain evidence="2">SI1</strain>
    </source>
</reference>
<dbReference type="Proteomes" id="UP001202887">
    <property type="component" value="Unassembled WGS sequence"/>
</dbReference>
<protein>
    <submittedName>
        <fullName evidence="2">Uncharacterized protein</fullName>
    </submittedName>
</protein>
<evidence type="ECO:0000256" key="1">
    <source>
        <dbReference type="SAM" id="MobiDB-lite"/>
    </source>
</evidence>
<gene>
    <name evidence="2" type="ORF">K1W68_17620</name>
</gene>
<comment type="caution">
    <text evidence="2">The sequence shown here is derived from an EMBL/GenBank/DDBJ whole genome shotgun (WGS) entry which is preliminary data.</text>
</comment>
<evidence type="ECO:0000313" key="2">
    <source>
        <dbReference type="EMBL" id="MCJ8355779.1"/>
    </source>
</evidence>
<evidence type="ECO:0000313" key="3">
    <source>
        <dbReference type="Proteomes" id="UP001202887"/>
    </source>
</evidence>
<feature type="compositionally biased region" description="Polar residues" evidence="1">
    <location>
        <begin position="10"/>
        <end position="22"/>
    </location>
</feature>
<dbReference type="RefSeq" id="WP_247068264.1">
    <property type="nucleotide sequence ID" value="NZ_JAIBCX010000430.1"/>
</dbReference>
<dbReference type="EMBL" id="JAIBCX010000430">
    <property type="protein sequence ID" value="MCJ8355779.1"/>
    <property type="molecule type" value="Genomic_DNA"/>
</dbReference>
<accession>A0AAW5EW67</accession>
<reference evidence="2" key="1">
    <citation type="journal article" date="2021" name="Polymers (Basel)">
        <title>Highly Stretchable Bacterial Cellulose Produced by Komagataeibacter hansenii SI1.</title>
        <authorList>
            <person name="Cielecka I."/>
            <person name="Ryngajllo M."/>
            <person name="Maniukiewicz W."/>
            <person name="Bielecki S."/>
        </authorList>
    </citation>
    <scope>NUCLEOTIDE SEQUENCE</scope>
    <source>
        <strain evidence="2">SI1</strain>
    </source>
</reference>
<sequence>VPPGTAAGGSATSDRNGGTDHTMTVKLEAERGTRARVTSASPGTRVVNRTPVQQAMPSALTSIGN</sequence>